<accession>A0A1I7SDT2</accession>
<evidence type="ECO:0000313" key="11">
    <source>
        <dbReference type="WBParaSite" id="BXY_1119000.1"/>
    </source>
</evidence>
<feature type="region of interest" description="Disordered" evidence="5">
    <location>
        <begin position="168"/>
        <end position="202"/>
    </location>
</feature>
<dbReference type="EMBL" id="CAJFDI010000001">
    <property type="protein sequence ID" value="CAD5209347.1"/>
    <property type="molecule type" value="Genomic_DNA"/>
</dbReference>
<dbReference type="WBParaSite" id="BXY_1119000.1">
    <property type="protein sequence ID" value="BXY_1119000.1"/>
    <property type="gene ID" value="BXY_1119000"/>
</dbReference>
<gene>
    <name evidence="7" type="ORF">BXYJ_LOCUS1397</name>
</gene>
<reference evidence="8" key="2">
    <citation type="submission" date="2020-08" db="EMBL/GenBank/DDBJ databases">
        <authorList>
            <person name="Kikuchi T."/>
        </authorList>
    </citation>
    <scope>NUCLEOTIDE SEQUENCE</scope>
    <source>
        <strain evidence="7">Ka4C1</strain>
    </source>
</reference>
<dbReference type="SUPFAM" id="SSF57997">
    <property type="entry name" value="Tropomyosin"/>
    <property type="match status" value="1"/>
</dbReference>
<dbReference type="PANTHER" id="PTHR22988:SF71">
    <property type="entry name" value="CITRON RHO-INTERACTING KINASE"/>
    <property type="match status" value="1"/>
</dbReference>
<protein>
    <submittedName>
        <fullName evidence="7">(pine wood nematode) hypothetical protein</fullName>
    </submittedName>
</protein>
<dbReference type="Proteomes" id="UP000582659">
    <property type="component" value="Unassembled WGS sequence"/>
</dbReference>
<dbReference type="GO" id="GO:0004674">
    <property type="term" value="F:protein serine/threonine kinase activity"/>
    <property type="evidence" value="ECO:0007669"/>
    <property type="project" value="UniProtKB-EC"/>
</dbReference>
<dbReference type="eggNOG" id="ENOG502S4JS">
    <property type="taxonomic scope" value="Eukaryota"/>
</dbReference>
<evidence type="ECO:0000313" key="8">
    <source>
        <dbReference type="EMBL" id="CAG9084312.1"/>
    </source>
</evidence>
<reference evidence="11" key="1">
    <citation type="submission" date="2016-11" db="UniProtKB">
        <authorList>
            <consortium name="WormBaseParasite"/>
        </authorList>
    </citation>
    <scope>IDENTIFICATION</scope>
</reference>
<evidence type="ECO:0000313" key="10">
    <source>
        <dbReference type="Proteomes" id="UP000659654"/>
    </source>
</evidence>
<feature type="compositionally biased region" description="Low complexity" evidence="5">
    <location>
        <begin position="308"/>
        <end position="319"/>
    </location>
</feature>
<dbReference type="OrthoDB" id="5833267at2759"/>
<feature type="region of interest" description="Disordered" evidence="5">
    <location>
        <begin position="234"/>
        <end position="278"/>
    </location>
</feature>
<feature type="chain" id="PRO_5036022193" evidence="6">
    <location>
        <begin position="26"/>
        <end position="1151"/>
    </location>
</feature>
<sequence>MFKLEAMKSNILLLFLLIVVSIVNGKTPVVSMPTKLCLNAECSELVFTTTATRAYQSNHQQMLSLEPEMLVKVYGFKFSNRDVFLAEVNGQLGWVYPGFISLEPYFFFLESALKTNAKLYKVEQREDGSARGKVVAELDANPELYRDYQVIADRVQLKPEEIQIVKPAESASHHGHSHGHSHSHDHQSHDHSHVKPEVSTTTTSAPLFSETQITETSAPQLNIQTTIVPITVTSDAPPPVTTEASSDSDVNSFDRPVATATPGFKSQDSLPLGSDNPSVKINPYGSVRLQDVTTTPVPRQVDDPTPEPLTTSTASPLAAADETVSVTPAAPYVSPLSTTLPPETTELPVLEDLNLDIPTITLNPSFDSVDVSTTSSSPVTTTLEYADPLTMTQTTATPLTTTIQATTSSVDVGKNEYCFKGDCSDFESTKDTNKVYARAMEHLENKDDGIIRTGLKSFINGLKGILPYPFDGLDDTGVVMVFFSLFSFVVFIIGRILDDSECPDAFDRRTLFDAKTKITEQAAVIDKLKSNAPSGQQLVQLQEFQQKIQAQKEEIFQLRQRVIDPSVIHEKDRLLADLENEVHRLNSAVRERDNQISELKVERSALEDRVEKIKEEKKILDKKLHDKIAHLQRDLTTSESKLEQLQSILPEKENALQIKETEISKLLDQIRELEEYSVAYSKSIIDLETKLRKAEESGGSVKSGDGGSWSDIDKSEIDKSDIDISHDNETTEGLSSGTMIDSESNVPVIIKKESKVHHTEDIRVLAKANVEVTKLKEEKQALKEEKQALESQLNNEKTTKKALEEKLIDRDNIIVRLNTQIDSLNEELKEKKLEIKEKQVKIEALTEERIEIYKQVLEARNEAKALSSESSRLENEKNVLERAARELEQKLKKAEDLEAKLRTKMFHDERDAQKKIKGLEEKIAHMTTIQISSKTAETGNLSMASNGLFNDVPSLWSPFNNFNTNGSLDESEPDFLTNRSDPRRNLRAGNISPARSTESSGNVNDQRGKSHLTSRDMGRERPEQQTRGTTQRRMRSRSAGRFPREAYPAQQVPSGRMSAGRSGGHISPATSLLHTASPYYADSSGIATLPRPASGGRLPKVPSNLSNLYYSSDGSPPPNLVQRAGIPPVKNVPRPVTVRAAIKLHPPRPQK</sequence>
<dbReference type="GO" id="GO:0031032">
    <property type="term" value="P:actomyosin structure organization"/>
    <property type="evidence" value="ECO:0007669"/>
    <property type="project" value="TreeGrafter"/>
</dbReference>
<evidence type="ECO:0000256" key="6">
    <source>
        <dbReference type="SAM" id="SignalP"/>
    </source>
</evidence>
<feature type="compositionally biased region" description="Basic and acidic residues" evidence="5">
    <location>
        <begin position="717"/>
        <end position="729"/>
    </location>
</feature>
<evidence type="ECO:0000256" key="4">
    <source>
        <dbReference type="SAM" id="Coils"/>
    </source>
</evidence>
<feature type="signal peptide" evidence="6">
    <location>
        <begin position="1"/>
        <end position="25"/>
    </location>
</feature>
<evidence type="ECO:0000313" key="7">
    <source>
        <dbReference type="EMBL" id="CAD5209347.1"/>
    </source>
</evidence>
<dbReference type="GO" id="GO:0005737">
    <property type="term" value="C:cytoplasm"/>
    <property type="evidence" value="ECO:0007669"/>
    <property type="project" value="TreeGrafter"/>
</dbReference>
<feature type="coiled-coil region" evidence="4">
    <location>
        <begin position="765"/>
        <end position="904"/>
    </location>
</feature>
<feature type="compositionally biased region" description="Polar residues" evidence="5">
    <location>
        <begin position="993"/>
        <end position="1005"/>
    </location>
</feature>
<dbReference type="SMR" id="A0A1I7SDT2"/>
<organism evidence="9 11">
    <name type="scientific">Bursaphelenchus xylophilus</name>
    <name type="common">Pinewood nematode worm</name>
    <name type="synonym">Aphelenchoides xylophilus</name>
    <dbReference type="NCBI Taxonomy" id="6326"/>
    <lineage>
        <taxon>Eukaryota</taxon>
        <taxon>Metazoa</taxon>
        <taxon>Ecdysozoa</taxon>
        <taxon>Nematoda</taxon>
        <taxon>Chromadorea</taxon>
        <taxon>Rhabditida</taxon>
        <taxon>Tylenchina</taxon>
        <taxon>Tylenchomorpha</taxon>
        <taxon>Aphelenchoidea</taxon>
        <taxon>Aphelenchoididae</taxon>
        <taxon>Bursaphelenchus</taxon>
    </lineage>
</organism>
<feature type="region of interest" description="Disordered" evidence="5">
    <location>
        <begin position="291"/>
        <end position="319"/>
    </location>
</feature>
<feature type="compositionally biased region" description="Basic and acidic residues" evidence="5">
    <location>
        <begin position="182"/>
        <end position="196"/>
    </location>
</feature>
<keyword evidence="4" id="KW-0175">Coiled coil</keyword>
<keyword evidence="6" id="KW-0732">Signal</keyword>
<evidence type="ECO:0000313" key="9">
    <source>
        <dbReference type="Proteomes" id="UP000095284"/>
    </source>
</evidence>
<feature type="compositionally biased region" description="Polar residues" evidence="5">
    <location>
        <begin position="242"/>
        <end position="251"/>
    </location>
</feature>
<dbReference type="EMBL" id="CAJFCV020000001">
    <property type="protein sequence ID" value="CAG9084312.1"/>
    <property type="molecule type" value="Genomic_DNA"/>
</dbReference>
<evidence type="ECO:0000256" key="1">
    <source>
        <dbReference type="ARBA" id="ARBA00022553"/>
    </source>
</evidence>
<proteinExistence type="predicted"/>
<feature type="coiled-coil region" evidence="4">
    <location>
        <begin position="541"/>
        <end position="676"/>
    </location>
</feature>
<keyword evidence="1" id="KW-0597">Phosphoprotein</keyword>
<comment type="catalytic activity">
    <reaction evidence="2">
        <text>L-threonyl-[protein] + ATP = O-phospho-L-threonyl-[protein] + ADP + H(+)</text>
        <dbReference type="Rhea" id="RHEA:46608"/>
        <dbReference type="Rhea" id="RHEA-COMP:11060"/>
        <dbReference type="Rhea" id="RHEA-COMP:11605"/>
        <dbReference type="ChEBI" id="CHEBI:15378"/>
        <dbReference type="ChEBI" id="CHEBI:30013"/>
        <dbReference type="ChEBI" id="CHEBI:30616"/>
        <dbReference type="ChEBI" id="CHEBI:61977"/>
        <dbReference type="ChEBI" id="CHEBI:456216"/>
        <dbReference type="EC" id="2.7.11.1"/>
    </reaction>
</comment>
<keyword evidence="10" id="KW-1185">Reference proteome</keyword>
<dbReference type="InterPro" id="IPR050839">
    <property type="entry name" value="Rho-assoc_Ser/Thr_Kinase"/>
</dbReference>
<comment type="catalytic activity">
    <reaction evidence="3">
        <text>L-seryl-[protein] + ATP = O-phospho-L-seryl-[protein] + ADP + H(+)</text>
        <dbReference type="Rhea" id="RHEA:17989"/>
        <dbReference type="Rhea" id="RHEA-COMP:9863"/>
        <dbReference type="Rhea" id="RHEA-COMP:11604"/>
        <dbReference type="ChEBI" id="CHEBI:15378"/>
        <dbReference type="ChEBI" id="CHEBI:29999"/>
        <dbReference type="ChEBI" id="CHEBI:30616"/>
        <dbReference type="ChEBI" id="CHEBI:83421"/>
        <dbReference type="ChEBI" id="CHEBI:456216"/>
        <dbReference type="EC" id="2.7.11.1"/>
    </reaction>
</comment>
<feature type="region of interest" description="Disordered" evidence="5">
    <location>
        <begin position="717"/>
        <end position="739"/>
    </location>
</feature>
<dbReference type="PANTHER" id="PTHR22988">
    <property type="entry name" value="MYOTONIC DYSTROPHY S/T KINASE-RELATED"/>
    <property type="match status" value="1"/>
</dbReference>
<dbReference type="Proteomes" id="UP000095284">
    <property type="component" value="Unplaced"/>
</dbReference>
<dbReference type="Gene3D" id="1.10.287.1490">
    <property type="match status" value="1"/>
</dbReference>
<name>A0A1I7SDT2_BURXY</name>
<dbReference type="AlphaFoldDB" id="A0A1I7SDT2"/>
<feature type="compositionally biased region" description="Polar residues" evidence="5">
    <location>
        <begin position="264"/>
        <end position="278"/>
    </location>
</feature>
<feature type="region of interest" description="Disordered" evidence="5">
    <location>
        <begin position="964"/>
        <end position="1064"/>
    </location>
</feature>
<evidence type="ECO:0000256" key="2">
    <source>
        <dbReference type="ARBA" id="ARBA00047899"/>
    </source>
</evidence>
<dbReference type="GO" id="GO:0005856">
    <property type="term" value="C:cytoskeleton"/>
    <property type="evidence" value="ECO:0007669"/>
    <property type="project" value="TreeGrafter"/>
</dbReference>
<dbReference type="Proteomes" id="UP000659654">
    <property type="component" value="Unassembled WGS sequence"/>
</dbReference>
<evidence type="ECO:0000256" key="3">
    <source>
        <dbReference type="ARBA" id="ARBA00048679"/>
    </source>
</evidence>
<feature type="compositionally biased region" description="Basic and acidic residues" evidence="5">
    <location>
        <begin position="1013"/>
        <end position="1024"/>
    </location>
</feature>
<evidence type="ECO:0000256" key="5">
    <source>
        <dbReference type="SAM" id="MobiDB-lite"/>
    </source>
</evidence>